<keyword evidence="9 13" id="KW-0479">Metal-binding</keyword>
<feature type="binding site" evidence="13">
    <location>
        <position position="290"/>
    </location>
    <ligand>
        <name>S-adenosyl-L-methionine</name>
        <dbReference type="ChEBI" id="CHEBI:59789"/>
    </ligand>
</feature>
<keyword evidence="3 13" id="KW-0963">Cytoplasm</keyword>
<evidence type="ECO:0000259" key="14">
    <source>
        <dbReference type="PROSITE" id="PS51918"/>
    </source>
</evidence>
<comment type="miscellaneous">
    <text evidence="13">Reaction proceeds by a ping-pong mechanism involving intermediate methylation of a conserved cysteine residue.</text>
</comment>
<proteinExistence type="inferred from homology"/>
<dbReference type="FunFam" id="3.20.20.70:FF:000014">
    <property type="entry name" value="Probable dual-specificity RNA methyltransferase RlmN"/>
    <property type="match status" value="1"/>
</dbReference>
<evidence type="ECO:0000256" key="9">
    <source>
        <dbReference type="ARBA" id="ARBA00022723"/>
    </source>
</evidence>
<dbReference type="EC" id="2.1.1.192" evidence="13"/>
<keyword evidence="12 13" id="KW-1015">Disulfide bond</keyword>
<dbReference type="AlphaFoldDB" id="A0A162MMZ4"/>
<evidence type="ECO:0000256" key="8">
    <source>
        <dbReference type="ARBA" id="ARBA00022694"/>
    </source>
</evidence>
<feature type="active site" description="Proton acceptor" evidence="13">
    <location>
        <position position="92"/>
    </location>
</feature>
<feature type="binding site" evidence="13">
    <location>
        <begin position="214"/>
        <end position="216"/>
    </location>
    <ligand>
        <name>S-adenosyl-L-methionine</name>
        <dbReference type="ChEBI" id="CHEBI:59789"/>
    </ligand>
</feature>
<dbReference type="PANTHER" id="PTHR30544">
    <property type="entry name" value="23S RRNA METHYLTRANSFERASE"/>
    <property type="match status" value="1"/>
</dbReference>
<dbReference type="GO" id="GO:0019843">
    <property type="term" value="F:rRNA binding"/>
    <property type="evidence" value="ECO:0007669"/>
    <property type="project" value="UniProtKB-UniRule"/>
</dbReference>
<evidence type="ECO:0000256" key="6">
    <source>
        <dbReference type="ARBA" id="ARBA00022679"/>
    </source>
</evidence>
<dbReference type="PIRSF" id="PIRSF006004">
    <property type="entry name" value="CHP00048"/>
    <property type="match status" value="1"/>
</dbReference>
<dbReference type="InterPro" id="IPR048641">
    <property type="entry name" value="RlmN_N"/>
</dbReference>
<organism evidence="15 16">
    <name type="scientific">Thermovenabulum gondwanense</name>
    <dbReference type="NCBI Taxonomy" id="520767"/>
    <lineage>
        <taxon>Bacteria</taxon>
        <taxon>Bacillati</taxon>
        <taxon>Bacillota</taxon>
        <taxon>Clostridia</taxon>
        <taxon>Thermosediminibacterales</taxon>
        <taxon>Thermosediminibacteraceae</taxon>
        <taxon>Thermovenabulum</taxon>
    </lineage>
</organism>
<accession>A0A162MMZ4</accession>
<keyword evidence="10 13" id="KW-0408">Iron</keyword>
<dbReference type="SFLD" id="SFLDG01062">
    <property type="entry name" value="methyltransferase_(Class_A)"/>
    <property type="match status" value="1"/>
</dbReference>
<evidence type="ECO:0000256" key="12">
    <source>
        <dbReference type="ARBA" id="ARBA00023157"/>
    </source>
</evidence>
<evidence type="ECO:0000256" key="4">
    <source>
        <dbReference type="ARBA" id="ARBA00022552"/>
    </source>
</evidence>
<evidence type="ECO:0000256" key="2">
    <source>
        <dbReference type="ARBA" id="ARBA00022485"/>
    </source>
</evidence>
<evidence type="ECO:0000256" key="11">
    <source>
        <dbReference type="ARBA" id="ARBA00023014"/>
    </source>
</evidence>
<dbReference type="InterPro" id="IPR058240">
    <property type="entry name" value="rSAM_sf"/>
</dbReference>
<sequence>MEKKNLKSMDLNELTEYVRTLGEKDFRARQIYRWIYKGVSDFESMSDLPKNLIVQLKKYAYISEIKILKKVDSKKDKTSKYIFLLEDGNIIESVKMEYSYGVSVCVSSQVGCAMGCAFCASTLGGIVRNLEAWEMVDQILQIEKQINKRVSHVVVMGSGEPLLNYTELIKFLRLLNNPLGLNISLRKVTVSTCGIVPYIYKLAEENMPITLSISLHAPFDDLRNKLMPINRKYNISQLLEACNFYIMKTKRRISFEYILISGVNDGEECAKKLADLLRGMLCHVNLIPLNPVKEKLFKGSDPRAIRRFEKVLEENRIPITIRAKMGSDIEAACGQLRWSLLKEVEG</sequence>
<feature type="active site" description="S-methylcysteine intermediate" evidence="13">
    <location>
        <position position="333"/>
    </location>
</feature>
<feature type="binding site" evidence="13">
    <location>
        <position position="119"/>
    </location>
    <ligand>
        <name>[4Fe-4S] cluster</name>
        <dbReference type="ChEBI" id="CHEBI:49883"/>
        <note>4Fe-4S-S-AdoMet</note>
    </ligand>
</feature>
<dbReference type="SFLD" id="SFLDS00029">
    <property type="entry name" value="Radical_SAM"/>
    <property type="match status" value="1"/>
</dbReference>
<dbReference type="GO" id="GO:0070475">
    <property type="term" value="P:rRNA base methylation"/>
    <property type="evidence" value="ECO:0007669"/>
    <property type="project" value="UniProtKB-UniRule"/>
</dbReference>
<dbReference type="CDD" id="cd01335">
    <property type="entry name" value="Radical_SAM"/>
    <property type="match status" value="1"/>
</dbReference>
<comment type="caution">
    <text evidence="13">Lacks conserved residue(s) required for the propagation of feature annotation.</text>
</comment>
<name>A0A162MMZ4_9FIRM</name>
<reference evidence="15 16" key="1">
    <citation type="submission" date="2015-12" db="EMBL/GenBank/DDBJ databases">
        <title>Draft genome of Thermovenabulum gondwanense isolated from a red thermophilic microbial mat colonisisng an outflow channel of a bore well.</title>
        <authorList>
            <person name="Patel B.K."/>
        </authorList>
    </citation>
    <scope>NUCLEOTIDE SEQUENCE [LARGE SCALE GENOMIC DNA]</scope>
    <source>
        <strain evidence="15 16">R270</strain>
    </source>
</reference>
<feature type="binding site" evidence="13">
    <location>
        <position position="116"/>
    </location>
    <ligand>
        <name>[4Fe-4S] cluster</name>
        <dbReference type="ChEBI" id="CHEBI:49883"/>
        <note>4Fe-4S-S-AdoMet</note>
    </ligand>
</feature>
<comment type="catalytic activity">
    <reaction evidence="13">
        <text>adenosine(2503) in 23S rRNA + 2 reduced [2Fe-2S]-[ferredoxin] + 2 S-adenosyl-L-methionine = 2-methyladenosine(2503) in 23S rRNA + 5'-deoxyadenosine + L-methionine + 2 oxidized [2Fe-2S]-[ferredoxin] + S-adenosyl-L-homocysteine</text>
        <dbReference type="Rhea" id="RHEA:42916"/>
        <dbReference type="Rhea" id="RHEA-COMP:10000"/>
        <dbReference type="Rhea" id="RHEA-COMP:10001"/>
        <dbReference type="Rhea" id="RHEA-COMP:10152"/>
        <dbReference type="Rhea" id="RHEA-COMP:10282"/>
        <dbReference type="ChEBI" id="CHEBI:17319"/>
        <dbReference type="ChEBI" id="CHEBI:33737"/>
        <dbReference type="ChEBI" id="CHEBI:33738"/>
        <dbReference type="ChEBI" id="CHEBI:57844"/>
        <dbReference type="ChEBI" id="CHEBI:57856"/>
        <dbReference type="ChEBI" id="CHEBI:59789"/>
        <dbReference type="ChEBI" id="CHEBI:74411"/>
        <dbReference type="ChEBI" id="CHEBI:74497"/>
        <dbReference type="EC" id="2.1.1.192"/>
    </reaction>
</comment>
<keyword evidence="2 13" id="KW-0004">4Fe-4S</keyword>
<dbReference type="GO" id="GO:0000049">
    <property type="term" value="F:tRNA binding"/>
    <property type="evidence" value="ECO:0007669"/>
    <property type="project" value="UniProtKB-UniRule"/>
</dbReference>
<dbReference type="GO" id="GO:0030488">
    <property type="term" value="P:tRNA methylation"/>
    <property type="evidence" value="ECO:0007669"/>
    <property type="project" value="UniProtKB-UniRule"/>
</dbReference>
<keyword evidence="7 13" id="KW-0949">S-adenosyl-L-methionine</keyword>
<dbReference type="PROSITE" id="PS51918">
    <property type="entry name" value="RADICAL_SAM"/>
    <property type="match status" value="1"/>
</dbReference>
<dbReference type="Gene3D" id="3.20.20.70">
    <property type="entry name" value="Aldolase class I"/>
    <property type="match status" value="1"/>
</dbReference>
<dbReference type="GO" id="GO:0051539">
    <property type="term" value="F:4 iron, 4 sulfur cluster binding"/>
    <property type="evidence" value="ECO:0007669"/>
    <property type="project" value="UniProtKB-UniRule"/>
</dbReference>
<keyword evidence="11 13" id="KW-0411">Iron-sulfur</keyword>
<keyword evidence="5 13" id="KW-0489">Methyltransferase</keyword>
<dbReference type="STRING" id="520767.ATZ99_09970"/>
<dbReference type="RefSeq" id="WP_068748134.1">
    <property type="nucleotide sequence ID" value="NZ_LOHZ01000025.1"/>
</dbReference>
<dbReference type="Proteomes" id="UP000075737">
    <property type="component" value="Unassembled WGS sequence"/>
</dbReference>
<evidence type="ECO:0000256" key="5">
    <source>
        <dbReference type="ARBA" id="ARBA00022603"/>
    </source>
</evidence>
<dbReference type="Gene3D" id="1.10.150.530">
    <property type="match status" value="1"/>
</dbReference>
<evidence type="ECO:0000256" key="7">
    <source>
        <dbReference type="ARBA" id="ARBA00022691"/>
    </source>
</evidence>
<dbReference type="OrthoDB" id="9793973at2"/>
<dbReference type="NCBIfam" id="TIGR00048">
    <property type="entry name" value="rRNA_mod_RlmN"/>
    <property type="match status" value="1"/>
</dbReference>
<dbReference type="GO" id="GO:0005737">
    <property type="term" value="C:cytoplasm"/>
    <property type="evidence" value="ECO:0007669"/>
    <property type="project" value="UniProtKB-SubCell"/>
</dbReference>
<comment type="cofactor">
    <cofactor evidence="13">
        <name>[4Fe-4S] cluster</name>
        <dbReference type="ChEBI" id="CHEBI:49883"/>
    </cofactor>
    <text evidence="13">Binds 1 [4Fe-4S] cluster. The cluster is coordinated with 3 cysteines and an exchangeable S-adenosyl-L-methionine.</text>
</comment>
<dbReference type="InterPro" id="IPR004383">
    <property type="entry name" value="rRNA_lsu_MTrfase_RlmN/Cfr"/>
</dbReference>
<dbReference type="EMBL" id="LOHZ01000025">
    <property type="protein sequence ID" value="KYO66752.1"/>
    <property type="molecule type" value="Genomic_DNA"/>
</dbReference>
<dbReference type="InterPro" id="IPR040072">
    <property type="entry name" value="Methyltransferase_A"/>
</dbReference>
<dbReference type="Pfam" id="PF04055">
    <property type="entry name" value="Radical_SAM"/>
    <property type="match status" value="1"/>
</dbReference>
<keyword evidence="4 13" id="KW-0698">rRNA processing</keyword>
<dbReference type="InterPro" id="IPR027492">
    <property type="entry name" value="RNA_MTrfase_RlmN"/>
</dbReference>
<evidence type="ECO:0000256" key="3">
    <source>
        <dbReference type="ARBA" id="ARBA00022490"/>
    </source>
</evidence>
<dbReference type="HAMAP" id="MF_01849">
    <property type="entry name" value="RNA_methyltr_RlmN"/>
    <property type="match status" value="1"/>
</dbReference>
<gene>
    <name evidence="13 15" type="primary">rlmN</name>
    <name evidence="15" type="ORF">ATZ99_09970</name>
</gene>
<feature type="binding site" evidence="13">
    <location>
        <position position="112"/>
    </location>
    <ligand>
        <name>[4Fe-4S] cluster</name>
        <dbReference type="ChEBI" id="CHEBI:49883"/>
        <note>4Fe-4S-S-AdoMet</note>
    </ligand>
</feature>
<feature type="binding site" evidence="13">
    <location>
        <position position="191"/>
    </location>
    <ligand>
        <name>S-adenosyl-L-methionine</name>
        <dbReference type="ChEBI" id="CHEBI:59789"/>
    </ligand>
</feature>
<comment type="function">
    <text evidence="13">Specifically methylates position 2 of adenine 2503 in 23S rRNA and position 2 of adenine 37 in tRNAs.</text>
</comment>
<keyword evidence="8 13" id="KW-0819">tRNA processing</keyword>
<comment type="similarity">
    <text evidence="13">Belongs to the radical SAM superfamily. RlmN family.</text>
</comment>
<dbReference type="InterPro" id="IPR013785">
    <property type="entry name" value="Aldolase_TIM"/>
</dbReference>
<comment type="caution">
    <text evidence="15">The sequence shown here is derived from an EMBL/GenBank/DDBJ whole genome shotgun (WGS) entry which is preliminary data.</text>
</comment>
<dbReference type="InterPro" id="IPR006638">
    <property type="entry name" value="Elp3/MiaA/NifB-like_rSAM"/>
</dbReference>
<keyword evidence="6 13" id="KW-0808">Transferase</keyword>
<dbReference type="GO" id="GO:0002935">
    <property type="term" value="F:tRNA (adenine(37)-C2)-methyltransferase activity"/>
    <property type="evidence" value="ECO:0007669"/>
    <property type="project" value="UniProtKB-UniRule"/>
</dbReference>
<evidence type="ECO:0000256" key="10">
    <source>
        <dbReference type="ARBA" id="ARBA00023004"/>
    </source>
</evidence>
<feature type="domain" description="Radical SAM core" evidence="14">
    <location>
        <begin position="98"/>
        <end position="328"/>
    </location>
</feature>
<feature type="binding site" evidence="13">
    <location>
        <begin position="159"/>
        <end position="160"/>
    </location>
    <ligand>
        <name>S-adenosyl-L-methionine</name>
        <dbReference type="ChEBI" id="CHEBI:59789"/>
    </ligand>
</feature>
<dbReference type="GO" id="GO:0046872">
    <property type="term" value="F:metal ion binding"/>
    <property type="evidence" value="ECO:0007669"/>
    <property type="project" value="UniProtKB-KW"/>
</dbReference>
<comment type="catalytic activity">
    <reaction evidence="13">
        <text>adenosine(37) in tRNA + 2 reduced [2Fe-2S]-[ferredoxin] + 2 S-adenosyl-L-methionine = 2-methyladenosine(37) in tRNA + 5'-deoxyadenosine + L-methionine + 2 oxidized [2Fe-2S]-[ferredoxin] + S-adenosyl-L-homocysteine</text>
        <dbReference type="Rhea" id="RHEA:43332"/>
        <dbReference type="Rhea" id="RHEA-COMP:10000"/>
        <dbReference type="Rhea" id="RHEA-COMP:10001"/>
        <dbReference type="Rhea" id="RHEA-COMP:10162"/>
        <dbReference type="Rhea" id="RHEA-COMP:10485"/>
        <dbReference type="ChEBI" id="CHEBI:17319"/>
        <dbReference type="ChEBI" id="CHEBI:33737"/>
        <dbReference type="ChEBI" id="CHEBI:33738"/>
        <dbReference type="ChEBI" id="CHEBI:57844"/>
        <dbReference type="ChEBI" id="CHEBI:57856"/>
        <dbReference type="ChEBI" id="CHEBI:59789"/>
        <dbReference type="ChEBI" id="CHEBI:74411"/>
        <dbReference type="ChEBI" id="CHEBI:74497"/>
        <dbReference type="EC" id="2.1.1.192"/>
    </reaction>
</comment>
<dbReference type="InterPro" id="IPR007197">
    <property type="entry name" value="rSAM"/>
</dbReference>
<evidence type="ECO:0000313" key="16">
    <source>
        <dbReference type="Proteomes" id="UP000075737"/>
    </source>
</evidence>
<dbReference type="PANTHER" id="PTHR30544:SF5">
    <property type="entry name" value="RADICAL SAM CORE DOMAIN-CONTAINING PROTEIN"/>
    <property type="match status" value="1"/>
</dbReference>
<dbReference type="PATRIC" id="fig|520767.4.peg.1095"/>
<dbReference type="SFLD" id="SFLDF00275">
    <property type="entry name" value="adenosine_C2_methyltransferase"/>
    <property type="match status" value="1"/>
</dbReference>
<evidence type="ECO:0000256" key="13">
    <source>
        <dbReference type="HAMAP-Rule" id="MF_01849"/>
    </source>
</evidence>
<keyword evidence="16" id="KW-1185">Reference proteome</keyword>
<dbReference type="Pfam" id="PF21016">
    <property type="entry name" value="RlmN_N"/>
    <property type="match status" value="1"/>
</dbReference>
<evidence type="ECO:0000313" key="15">
    <source>
        <dbReference type="EMBL" id="KYO66752.1"/>
    </source>
</evidence>
<dbReference type="SUPFAM" id="SSF102114">
    <property type="entry name" value="Radical SAM enzymes"/>
    <property type="match status" value="1"/>
</dbReference>
<dbReference type="GO" id="GO:0070040">
    <property type="term" value="F:rRNA (adenine(2503)-C2-)-methyltransferase activity"/>
    <property type="evidence" value="ECO:0007669"/>
    <property type="project" value="UniProtKB-UniRule"/>
</dbReference>
<protein>
    <recommendedName>
        <fullName evidence="13">Probable dual-specificity RNA methyltransferase RlmN</fullName>
        <ecNumber evidence="13">2.1.1.192</ecNumber>
    </recommendedName>
    <alternativeName>
        <fullName evidence="13">23S rRNA (adenine(2503)-C(2))-methyltransferase</fullName>
    </alternativeName>
    <alternativeName>
        <fullName evidence="13">23S rRNA m2A2503 methyltransferase</fullName>
    </alternativeName>
    <alternativeName>
        <fullName evidence="13">Ribosomal RNA large subunit methyltransferase N</fullName>
    </alternativeName>
    <alternativeName>
        <fullName evidence="13">tRNA (adenine(37)-C(2))-methyltransferase</fullName>
    </alternativeName>
    <alternativeName>
        <fullName evidence="13">tRNA m2A37 methyltransferase</fullName>
    </alternativeName>
</protein>
<evidence type="ECO:0000256" key="1">
    <source>
        <dbReference type="ARBA" id="ARBA00004496"/>
    </source>
</evidence>
<dbReference type="SMART" id="SM00729">
    <property type="entry name" value="Elp3"/>
    <property type="match status" value="1"/>
</dbReference>
<comment type="subcellular location">
    <subcellularLocation>
        <location evidence="1 13">Cytoplasm</location>
    </subcellularLocation>
</comment>